<dbReference type="PIRSF" id="PIRSF006060">
    <property type="entry name" value="AA_transporter"/>
    <property type="match status" value="1"/>
</dbReference>
<feature type="region of interest" description="Disordered" evidence="6">
    <location>
        <begin position="537"/>
        <end position="564"/>
    </location>
</feature>
<keyword evidence="3 7" id="KW-0812">Transmembrane</keyword>
<feature type="transmembrane region" description="Helical" evidence="7">
    <location>
        <begin position="280"/>
        <end position="302"/>
    </location>
</feature>
<feature type="transmembrane region" description="Helical" evidence="7">
    <location>
        <begin position="412"/>
        <end position="431"/>
    </location>
</feature>
<dbReference type="Proteomes" id="UP001610563">
    <property type="component" value="Unassembled WGS sequence"/>
</dbReference>
<feature type="transmembrane region" description="Helical" evidence="7">
    <location>
        <begin position="437"/>
        <end position="458"/>
    </location>
</feature>
<dbReference type="PANTHER" id="PTHR45649:SF21">
    <property type="entry name" value="TRANSPORTER, PUTATIVE (EUROFUNG)-RELATED"/>
    <property type="match status" value="1"/>
</dbReference>
<evidence type="ECO:0000256" key="1">
    <source>
        <dbReference type="ARBA" id="ARBA00004141"/>
    </source>
</evidence>
<feature type="transmembrane region" description="Helical" evidence="7">
    <location>
        <begin position="238"/>
        <end position="259"/>
    </location>
</feature>
<keyword evidence="9" id="KW-1185">Reference proteome</keyword>
<feature type="transmembrane region" description="Helical" evidence="7">
    <location>
        <begin position="167"/>
        <end position="186"/>
    </location>
</feature>
<evidence type="ECO:0000313" key="9">
    <source>
        <dbReference type="Proteomes" id="UP001610563"/>
    </source>
</evidence>
<evidence type="ECO:0000256" key="5">
    <source>
        <dbReference type="ARBA" id="ARBA00023136"/>
    </source>
</evidence>
<name>A0ABR4FVN9_9EURO</name>
<feature type="transmembrane region" description="Helical" evidence="7">
    <location>
        <begin position="509"/>
        <end position="527"/>
    </location>
</feature>
<evidence type="ECO:0000256" key="3">
    <source>
        <dbReference type="ARBA" id="ARBA00022692"/>
    </source>
</evidence>
<feature type="transmembrane region" description="Helical" evidence="7">
    <location>
        <begin position="331"/>
        <end position="350"/>
    </location>
</feature>
<evidence type="ECO:0000256" key="6">
    <source>
        <dbReference type="SAM" id="MobiDB-lite"/>
    </source>
</evidence>
<evidence type="ECO:0000256" key="2">
    <source>
        <dbReference type="ARBA" id="ARBA00022448"/>
    </source>
</evidence>
<evidence type="ECO:0000256" key="7">
    <source>
        <dbReference type="SAM" id="Phobius"/>
    </source>
</evidence>
<feature type="transmembrane region" description="Helical" evidence="7">
    <location>
        <begin position="198"/>
        <end position="218"/>
    </location>
</feature>
<accession>A0ABR4FVN9</accession>
<comment type="caution">
    <text evidence="8">The sequence shown here is derived from an EMBL/GenBank/DDBJ whole genome shotgun (WGS) entry which is preliminary data.</text>
</comment>
<feature type="transmembrane region" description="Helical" evidence="7">
    <location>
        <begin position="131"/>
        <end position="155"/>
    </location>
</feature>
<proteinExistence type="predicted"/>
<comment type="subcellular location">
    <subcellularLocation>
        <location evidence="1">Membrane</location>
        <topology evidence="1">Multi-pass membrane protein</topology>
    </subcellularLocation>
</comment>
<feature type="transmembrane region" description="Helical" evidence="7">
    <location>
        <begin position="80"/>
        <end position="110"/>
    </location>
</feature>
<feature type="transmembrane region" description="Helical" evidence="7">
    <location>
        <begin position="478"/>
        <end position="497"/>
    </location>
</feature>
<dbReference type="EMBL" id="JBFTWV010000099">
    <property type="protein sequence ID" value="KAL2787320.1"/>
    <property type="molecule type" value="Genomic_DNA"/>
</dbReference>
<keyword evidence="2" id="KW-0813">Transport</keyword>
<dbReference type="Pfam" id="PF13520">
    <property type="entry name" value="AA_permease_2"/>
    <property type="match status" value="2"/>
</dbReference>
<gene>
    <name evidence="8" type="ORF">BJX66DRAFT_341333</name>
</gene>
<evidence type="ECO:0000256" key="4">
    <source>
        <dbReference type="ARBA" id="ARBA00022989"/>
    </source>
</evidence>
<evidence type="ECO:0000313" key="8">
    <source>
        <dbReference type="EMBL" id="KAL2787320.1"/>
    </source>
</evidence>
<sequence length="564" mass="60331">MADKPEEMSGEPSVERGDTQLLATLGYKQELRRHYSTVQVFAIAFSIMGLLPSIASTLSFSIPAGPVGMVWSLTGNTGWLAASVFIFIVGLAMADLASAMPTAGGLYFWTHYFSGEKWKNPLSFVVGYSNTIGLIGGVCSIDYGFATMLLAIVSIARDGNWSASRRVVYGTYVGCVVVHGLIATFFARIMPKIQSACIVTNIGLVIATVLALPIGKAVNGGSINSGTYVFGKLENLTTWPTGWAFMLAWLSPIWTIGAFDSCVHMSEEATNAARAVPLGILWSSGLCGILGFLSLAVIAAVINTDLEAVMGTAFGQPMAQIYYDCLGKSGALGFMAIVALVQFFMGLSLVSTHPSLPKPNSLLHLCLNQALTQKKVVAASRQSWAFSRDGALPFSSYFRHVSKRIRYQPVRMVWGVVAAAVIIGLLSLINAAAANALFSLAVAGNDLAWMMPILCRLVWGQERFHPGVFYTGRFSKPIAVTAIVYLGFAIVLCMFPTLGPGPTPEDMNYTVVINGALWGGALLYYVLYARKTYKGPQTTVQSASPSSTPTETNLGAGRSEKTGM</sequence>
<protein>
    <submittedName>
        <fullName evidence="8">Amino acid transporter</fullName>
    </submittedName>
</protein>
<keyword evidence="4 7" id="KW-1133">Transmembrane helix</keyword>
<feature type="compositionally biased region" description="Polar residues" evidence="6">
    <location>
        <begin position="537"/>
        <end position="553"/>
    </location>
</feature>
<dbReference type="PANTHER" id="PTHR45649">
    <property type="entry name" value="AMINO-ACID PERMEASE BAT1"/>
    <property type="match status" value="1"/>
</dbReference>
<dbReference type="InterPro" id="IPR002293">
    <property type="entry name" value="AA/rel_permease1"/>
</dbReference>
<organism evidence="8 9">
    <name type="scientific">Aspergillus keveii</name>
    <dbReference type="NCBI Taxonomy" id="714993"/>
    <lineage>
        <taxon>Eukaryota</taxon>
        <taxon>Fungi</taxon>
        <taxon>Dikarya</taxon>
        <taxon>Ascomycota</taxon>
        <taxon>Pezizomycotina</taxon>
        <taxon>Eurotiomycetes</taxon>
        <taxon>Eurotiomycetidae</taxon>
        <taxon>Eurotiales</taxon>
        <taxon>Aspergillaceae</taxon>
        <taxon>Aspergillus</taxon>
        <taxon>Aspergillus subgen. Nidulantes</taxon>
    </lineage>
</organism>
<keyword evidence="5 7" id="KW-0472">Membrane</keyword>
<dbReference type="Gene3D" id="1.20.1740.10">
    <property type="entry name" value="Amino acid/polyamine transporter I"/>
    <property type="match status" value="1"/>
</dbReference>
<feature type="transmembrane region" description="Helical" evidence="7">
    <location>
        <begin position="38"/>
        <end position="60"/>
    </location>
</feature>
<reference evidence="8 9" key="1">
    <citation type="submission" date="2024-07" db="EMBL/GenBank/DDBJ databases">
        <title>Section-level genome sequencing and comparative genomics of Aspergillus sections Usti and Cavernicolus.</title>
        <authorList>
            <consortium name="Lawrence Berkeley National Laboratory"/>
            <person name="Nybo J.L."/>
            <person name="Vesth T.C."/>
            <person name="Theobald S."/>
            <person name="Frisvad J.C."/>
            <person name="Larsen T.O."/>
            <person name="Kjaerboelling I."/>
            <person name="Rothschild-Mancinelli K."/>
            <person name="Lyhne E.K."/>
            <person name="Kogle M.E."/>
            <person name="Barry K."/>
            <person name="Clum A."/>
            <person name="Na H."/>
            <person name="Ledsgaard L."/>
            <person name="Lin J."/>
            <person name="Lipzen A."/>
            <person name="Kuo A."/>
            <person name="Riley R."/>
            <person name="Mondo S."/>
            <person name="Labutti K."/>
            <person name="Haridas S."/>
            <person name="Pangalinan J."/>
            <person name="Salamov A.A."/>
            <person name="Simmons B.A."/>
            <person name="Magnuson J.K."/>
            <person name="Chen J."/>
            <person name="Drula E."/>
            <person name="Henrissat B."/>
            <person name="Wiebenga A."/>
            <person name="Lubbers R.J."/>
            <person name="Gomes A.C."/>
            <person name="Makela M.R."/>
            <person name="Stajich J."/>
            <person name="Grigoriev I.V."/>
            <person name="Mortensen U.H."/>
            <person name="De Vries R.P."/>
            <person name="Baker S.E."/>
            <person name="Andersen M.R."/>
        </authorList>
    </citation>
    <scope>NUCLEOTIDE SEQUENCE [LARGE SCALE GENOMIC DNA]</scope>
    <source>
        <strain evidence="8 9">CBS 209.92</strain>
    </source>
</reference>